<dbReference type="PANTHER" id="PTHR11741">
    <property type="entry name" value="ELONGATION FACTOR TS"/>
    <property type="match status" value="1"/>
</dbReference>
<dbReference type="Gene3D" id="3.30.479.20">
    <property type="entry name" value="Elongation factor Ts, dimerisation domain"/>
    <property type="match status" value="2"/>
</dbReference>
<evidence type="ECO:0000256" key="2">
    <source>
        <dbReference type="ARBA" id="ARBA00022917"/>
    </source>
</evidence>
<evidence type="ECO:0000313" key="5">
    <source>
        <dbReference type="EMBL" id="GMI12604.1"/>
    </source>
</evidence>
<feature type="domain" description="Translation elongation factor EFTs/EF1B dimerisation" evidence="4">
    <location>
        <begin position="19"/>
        <end position="251"/>
    </location>
</feature>
<evidence type="ECO:0000256" key="3">
    <source>
        <dbReference type="HAMAP-Rule" id="MF_03135"/>
    </source>
</evidence>
<accession>A0A9W7KV24</accession>
<comment type="caution">
    <text evidence="5">The sequence shown here is derived from an EMBL/GenBank/DDBJ whole genome shotgun (WGS) entry which is preliminary data.</text>
</comment>
<dbReference type="PANTHER" id="PTHR11741:SF0">
    <property type="entry name" value="ELONGATION FACTOR TS, MITOCHONDRIAL"/>
    <property type="match status" value="1"/>
</dbReference>
<dbReference type="EMBL" id="BRXZ01000488">
    <property type="protein sequence ID" value="GMI12604.1"/>
    <property type="molecule type" value="Genomic_DNA"/>
</dbReference>
<dbReference type="InterPro" id="IPR036402">
    <property type="entry name" value="EF-Ts_dimer_sf"/>
</dbReference>
<gene>
    <name evidence="5" type="ORF">TrRE_jg5700</name>
</gene>
<keyword evidence="6" id="KW-1185">Reference proteome</keyword>
<dbReference type="InterPro" id="IPR018101">
    <property type="entry name" value="Transl_elong_Ts_CS"/>
</dbReference>
<dbReference type="GO" id="GO:0070125">
    <property type="term" value="P:mitochondrial translational elongation"/>
    <property type="evidence" value="ECO:0007669"/>
    <property type="project" value="TreeGrafter"/>
</dbReference>
<evidence type="ECO:0000313" key="6">
    <source>
        <dbReference type="Proteomes" id="UP001165082"/>
    </source>
</evidence>
<comment type="subcellular location">
    <subcellularLocation>
        <location evidence="3">Mitochondrion</location>
    </subcellularLocation>
</comment>
<evidence type="ECO:0000259" key="4">
    <source>
        <dbReference type="Pfam" id="PF00889"/>
    </source>
</evidence>
<keyword evidence="3" id="KW-0496">Mitochondrion</keyword>
<dbReference type="InterPro" id="IPR014039">
    <property type="entry name" value="Transl_elong_EFTs/EF1B_dimer"/>
</dbReference>
<dbReference type="Proteomes" id="UP001165082">
    <property type="component" value="Unassembled WGS sequence"/>
</dbReference>
<sequence length="254" mass="27279">MGEGVVSFGPSGSSTFTCISLGCETDFAAKSDTFISFTQNLLSHLPASPSVSKSAAYPYTSNPTSVVESDPAMKSLWDEATLAVRENMTVRQAYVISGKDDSCFTSYLHNNLTPPSLSSGWAVGKTGAFVEMGMLESTGDKGKDSAVMEAEGRKLAMHIVAMKPGYLDVDDVPAEKREEERKIFLDQLEEEEKASGKKGKPADIKEKIVKGKLGKWIKGIALMEQEHVANGEEGGVVGKVLKGKGVECRGFKLL</sequence>
<dbReference type="SUPFAM" id="SSF54713">
    <property type="entry name" value="Elongation factor Ts (EF-Ts), dimerisation domain"/>
    <property type="match status" value="1"/>
</dbReference>
<dbReference type="GO" id="GO:0003746">
    <property type="term" value="F:translation elongation factor activity"/>
    <property type="evidence" value="ECO:0007669"/>
    <property type="project" value="UniProtKB-UniRule"/>
</dbReference>
<keyword evidence="2 3" id="KW-0648">Protein biosynthesis</keyword>
<reference evidence="5" key="1">
    <citation type="submission" date="2022-07" db="EMBL/GenBank/DDBJ databases">
        <title>Genome analysis of Parmales, a sister group of diatoms, reveals the evolutionary specialization of diatoms from phago-mixotrophs to photoautotrophs.</title>
        <authorList>
            <person name="Ban H."/>
            <person name="Sato S."/>
            <person name="Yoshikawa S."/>
            <person name="Kazumasa Y."/>
            <person name="Nakamura Y."/>
            <person name="Ichinomiya M."/>
            <person name="Saitoh K."/>
            <person name="Sato N."/>
            <person name="Blanc-Mathieu R."/>
            <person name="Endo H."/>
            <person name="Kuwata A."/>
            <person name="Ogata H."/>
        </authorList>
    </citation>
    <scope>NUCLEOTIDE SEQUENCE</scope>
</reference>
<organism evidence="5 6">
    <name type="scientific">Triparma retinervis</name>
    <dbReference type="NCBI Taxonomy" id="2557542"/>
    <lineage>
        <taxon>Eukaryota</taxon>
        <taxon>Sar</taxon>
        <taxon>Stramenopiles</taxon>
        <taxon>Ochrophyta</taxon>
        <taxon>Bolidophyceae</taxon>
        <taxon>Parmales</taxon>
        <taxon>Triparmaceae</taxon>
        <taxon>Triparma</taxon>
    </lineage>
</organism>
<dbReference type="Pfam" id="PF00889">
    <property type="entry name" value="EF_TS"/>
    <property type="match status" value="1"/>
</dbReference>
<dbReference type="AlphaFoldDB" id="A0A9W7KV24"/>
<dbReference type="Gene3D" id="1.10.286.20">
    <property type="match status" value="1"/>
</dbReference>
<evidence type="ECO:0000256" key="1">
    <source>
        <dbReference type="ARBA" id="ARBA00022768"/>
    </source>
</evidence>
<protein>
    <recommendedName>
        <fullName evidence="3">Elongation factor Ts, mitochondrial</fullName>
        <shortName evidence="3">EF-Ts</shortName>
        <shortName evidence="3">EF-TsMt</shortName>
    </recommendedName>
</protein>
<dbReference type="InterPro" id="IPR001816">
    <property type="entry name" value="Transl_elong_EFTs/EF1B"/>
</dbReference>
<dbReference type="PROSITE" id="PS01127">
    <property type="entry name" value="EF_TS_2"/>
    <property type="match status" value="1"/>
</dbReference>
<comment type="similarity">
    <text evidence="3">Belongs to the EF-Ts family.</text>
</comment>
<comment type="function">
    <text evidence="3">Associates with the EF-Tu.GDP complex and induces the exchange of GDP to GTP. It remains bound to the aminoacyl-tRNA.EF-Tu.GTP complex up to the GTP hydrolysis stage on the ribosome.</text>
</comment>
<dbReference type="HAMAP" id="MF_00050">
    <property type="entry name" value="EF_Ts"/>
    <property type="match status" value="1"/>
</dbReference>
<proteinExistence type="inferred from homology"/>
<keyword evidence="1 3" id="KW-0251">Elongation factor</keyword>
<dbReference type="GO" id="GO:0005739">
    <property type="term" value="C:mitochondrion"/>
    <property type="evidence" value="ECO:0007669"/>
    <property type="project" value="UniProtKB-SubCell"/>
</dbReference>
<dbReference type="OrthoDB" id="277235at2759"/>
<name>A0A9W7KV24_9STRA</name>